<gene>
    <name evidence="3" type="ORF">SAMN02927928_1881</name>
</gene>
<dbReference type="SUPFAM" id="SSF48452">
    <property type="entry name" value="TPR-like"/>
    <property type="match status" value="1"/>
</dbReference>
<dbReference type="OrthoDB" id="9800698at2"/>
<dbReference type="SUPFAM" id="SSF52540">
    <property type="entry name" value="P-loop containing nucleoside triphosphate hydrolases"/>
    <property type="match status" value="1"/>
</dbReference>
<dbReference type="PROSITE" id="PS50005">
    <property type="entry name" value="TPR"/>
    <property type="match status" value="1"/>
</dbReference>
<dbReference type="RefSeq" id="WP_090646829.1">
    <property type="nucleotide sequence ID" value="NZ_CBCRYE010000004.1"/>
</dbReference>
<dbReference type="Pfam" id="PF13181">
    <property type="entry name" value="TPR_8"/>
    <property type="match status" value="1"/>
</dbReference>
<reference evidence="4" key="1">
    <citation type="submission" date="2016-10" db="EMBL/GenBank/DDBJ databases">
        <authorList>
            <person name="Varghese N."/>
            <person name="Submissions S."/>
        </authorList>
    </citation>
    <scope>NUCLEOTIDE SEQUENCE [LARGE SCALE GENOMIC DNA]</scope>
    <source>
        <strain evidence="4">CGMCC 1.3431</strain>
    </source>
</reference>
<dbReference type="Proteomes" id="UP000199150">
    <property type="component" value="Unassembled WGS sequence"/>
</dbReference>
<dbReference type="InterPro" id="IPR026634">
    <property type="entry name" value="TPST-like"/>
</dbReference>
<dbReference type="Pfam" id="PF13469">
    <property type="entry name" value="Sulfotransfer_3"/>
    <property type="match status" value="1"/>
</dbReference>
<sequence length="539" mass="59638">MTYILHPADTALEEAMQAAGRGDHAAVINAARRVIELDPQKLQAWWLWGMAALDSYLYQEAETVMAEGMNRLPAAHPARVRFLAQRVRALTPLGRYAEACEAARQALAMGVEDAETLHLLATHLSRASREAEALPLLQRATALQPDAAAYWFSRGETEAFLGELDAAEASFEKAVALAPHMGAHLALARLKRWTLQNNHIERLLAASPGESALHQASHAYALFKEYDDIDDRANAWEWLQKGAEFAKAEPETPRNPAWSSRLESEIVAAWRTWFPANSFTNPATATRTGPRRIFIIGLPRSGTTLMERILAAHSQVQAPGELQAFPAAMKMVSNSQTQTLLDADMIATAAKTDPQAYADFYERETAYLDNGRPYMIDKLPNNTDYLGLIRLAFPDALFIHMRRNPLDSLFGAYKLHFAARWSFDQNDLADHYGYYRDLMDHWQACFGKDIVEVSLEALISDPESHIRRVLAACGLPFEAVCLSPHEAAGAVASASSSQVRQPINSEGVGAWRRYASGLIPLRTRLQAMGAIDSNGDTLS</sequence>
<name>A0A1G4RG38_9CAUL</name>
<dbReference type="SMART" id="SM00028">
    <property type="entry name" value="TPR"/>
    <property type="match status" value="3"/>
</dbReference>
<evidence type="ECO:0000256" key="2">
    <source>
        <dbReference type="PROSITE-ProRule" id="PRU00339"/>
    </source>
</evidence>
<dbReference type="PANTHER" id="PTHR12788:SF10">
    <property type="entry name" value="PROTEIN-TYROSINE SULFOTRANSFERASE"/>
    <property type="match status" value="1"/>
</dbReference>
<feature type="repeat" description="TPR" evidence="2">
    <location>
        <begin position="148"/>
        <end position="181"/>
    </location>
</feature>
<dbReference type="Gene3D" id="1.25.40.10">
    <property type="entry name" value="Tetratricopeptide repeat domain"/>
    <property type="match status" value="1"/>
</dbReference>
<keyword evidence="1" id="KW-0808">Transferase</keyword>
<evidence type="ECO:0000313" key="4">
    <source>
        <dbReference type="Proteomes" id="UP000199150"/>
    </source>
</evidence>
<dbReference type="PANTHER" id="PTHR12788">
    <property type="entry name" value="PROTEIN-TYROSINE SULFOTRANSFERASE 2"/>
    <property type="match status" value="1"/>
</dbReference>
<dbReference type="InterPro" id="IPR011990">
    <property type="entry name" value="TPR-like_helical_dom_sf"/>
</dbReference>
<dbReference type="STRING" id="260084.SAMN02927928_1881"/>
<dbReference type="AlphaFoldDB" id="A0A1G4RG38"/>
<dbReference type="InterPro" id="IPR019734">
    <property type="entry name" value="TPR_rpt"/>
</dbReference>
<organism evidence="3 4">
    <name type="scientific">Asticcacaulis taihuensis</name>
    <dbReference type="NCBI Taxonomy" id="260084"/>
    <lineage>
        <taxon>Bacteria</taxon>
        <taxon>Pseudomonadati</taxon>
        <taxon>Pseudomonadota</taxon>
        <taxon>Alphaproteobacteria</taxon>
        <taxon>Caulobacterales</taxon>
        <taxon>Caulobacteraceae</taxon>
        <taxon>Asticcacaulis</taxon>
    </lineage>
</organism>
<dbReference type="Gene3D" id="3.40.50.300">
    <property type="entry name" value="P-loop containing nucleotide triphosphate hydrolases"/>
    <property type="match status" value="1"/>
</dbReference>
<evidence type="ECO:0000256" key="1">
    <source>
        <dbReference type="ARBA" id="ARBA00022679"/>
    </source>
</evidence>
<dbReference type="GO" id="GO:0008476">
    <property type="term" value="F:protein-tyrosine sulfotransferase activity"/>
    <property type="evidence" value="ECO:0007669"/>
    <property type="project" value="InterPro"/>
</dbReference>
<protein>
    <submittedName>
        <fullName evidence="3">TPR repeat-containing protein</fullName>
    </submittedName>
</protein>
<keyword evidence="2" id="KW-0802">TPR repeat</keyword>
<keyword evidence="4" id="KW-1185">Reference proteome</keyword>
<accession>A0A1G4RG38</accession>
<proteinExistence type="predicted"/>
<evidence type="ECO:0000313" key="3">
    <source>
        <dbReference type="EMBL" id="SCW55677.1"/>
    </source>
</evidence>
<dbReference type="EMBL" id="FMTS01000002">
    <property type="protein sequence ID" value="SCW55677.1"/>
    <property type="molecule type" value="Genomic_DNA"/>
</dbReference>
<dbReference type="InterPro" id="IPR027417">
    <property type="entry name" value="P-loop_NTPase"/>
</dbReference>